<keyword evidence="13" id="KW-1185">Reference proteome</keyword>
<dbReference type="NCBIfam" id="NF003114">
    <property type="entry name" value="PRK04032.1"/>
    <property type="match status" value="1"/>
</dbReference>
<evidence type="ECO:0000256" key="8">
    <source>
        <dbReference type="ARBA" id="ARBA00023136"/>
    </source>
</evidence>
<keyword evidence="2 11" id="KW-0444">Lipid biosynthesis</keyword>
<keyword evidence="4 11" id="KW-0812">Transmembrane</keyword>
<keyword evidence="7 11" id="KW-0443">Lipid metabolism</keyword>
<dbReference type="Pfam" id="PF01864">
    <property type="entry name" value="CarS-like"/>
    <property type="match status" value="1"/>
</dbReference>
<keyword evidence="5 11" id="KW-0460">Magnesium</keyword>
<keyword evidence="10 11" id="KW-1208">Phospholipid metabolism</keyword>
<sequence>MLTPTETVLVLLPALAANGSPVLLGHRGTPIDGGRRFIDGRPLLGPGKTWEGLALGTLYGSIVALLLASLTCRPLILWGGIAASLGALIGDMLAAFIKRRLGLERGAPAPVLDQLDFYSGALLLLYTLGLVVDPLTAVLLAPAVFMLHRATNIAANKLRLKQVPW</sequence>
<dbReference type="GO" id="GO:0046474">
    <property type="term" value="P:glycerophospholipid biosynthetic process"/>
    <property type="evidence" value="ECO:0007669"/>
    <property type="project" value="UniProtKB-UniRule"/>
</dbReference>
<evidence type="ECO:0000256" key="3">
    <source>
        <dbReference type="ARBA" id="ARBA00022679"/>
    </source>
</evidence>
<organism evidence="12 13">
    <name type="scientific">Pyrodictium occultum</name>
    <dbReference type="NCBI Taxonomy" id="2309"/>
    <lineage>
        <taxon>Archaea</taxon>
        <taxon>Thermoproteota</taxon>
        <taxon>Thermoprotei</taxon>
        <taxon>Desulfurococcales</taxon>
        <taxon>Pyrodictiaceae</taxon>
        <taxon>Pyrodictium</taxon>
    </lineage>
</organism>
<dbReference type="GO" id="GO:0043338">
    <property type="term" value="F:CDP-2,3-bis-(O-geranylgeranyl)-sn-glycerol synthase activity"/>
    <property type="evidence" value="ECO:0007669"/>
    <property type="project" value="UniProtKB-EC"/>
</dbReference>
<feature type="transmembrane region" description="Helical" evidence="11">
    <location>
        <begin position="117"/>
        <end position="147"/>
    </location>
</feature>
<evidence type="ECO:0000256" key="6">
    <source>
        <dbReference type="ARBA" id="ARBA00022989"/>
    </source>
</evidence>
<evidence type="ECO:0000256" key="5">
    <source>
        <dbReference type="ARBA" id="ARBA00022842"/>
    </source>
</evidence>
<dbReference type="AlphaFoldDB" id="A0A0V8RX86"/>
<comment type="cofactor">
    <cofactor evidence="11">
        <name>Mg(2+)</name>
        <dbReference type="ChEBI" id="CHEBI:18420"/>
    </cofactor>
</comment>
<comment type="pathway">
    <text evidence="11">Membrane lipid metabolism; glycerophospholipid metabolism.</text>
</comment>
<evidence type="ECO:0000256" key="2">
    <source>
        <dbReference type="ARBA" id="ARBA00022516"/>
    </source>
</evidence>
<keyword evidence="8 11" id="KW-0472">Membrane</keyword>
<proteinExistence type="inferred from homology"/>
<keyword evidence="6 11" id="KW-1133">Transmembrane helix</keyword>
<feature type="transmembrane region" description="Helical" evidence="11">
    <location>
        <begin position="49"/>
        <end position="68"/>
    </location>
</feature>
<evidence type="ECO:0000256" key="7">
    <source>
        <dbReference type="ARBA" id="ARBA00023098"/>
    </source>
</evidence>
<feature type="transmembrane region" description="Helical" evidence="11">
    <location>
        <begin position="75"/>
        <end position="97"/>
    </location>
</feature>
<dbReference type="HAMAP" id="MF_01117">
    <property type="entry name" value="CDP_archaeol_synth"/>
    <property type="match status" value="1"/>
</dbReference>
<dbReference type="InterPro" id="IPR032690">
    <property type="entry name" value="CarS"/>
</dbReference>
<comment type="similarity">
    <text evidence="11">Belongs to the CDP-archaeol synthase family.</text>
</comment>
<comment type="subcellular location">
    <subcellularLocation>
        <location evidence="11">Cell membrane</location>
        <topology evidence="11">Multi-pass membrane protein</topology>
    </subcellularLocation>
</comment>
<evidence type="ECO:0000256" key="4">
    <source>
        <dbReference type="ARBA" id="ARBA00022692"/>
    </source>
</evidence>
<dbReference type="STRING" id="2309.CF15_02550"/>
<comment type="function">
    <text evidence="11">Catalyzes the formation of CDP-2,3-bis-(O-geranylgeranyl)-sn-glycerol (CDP-archaeol) from 2,3-bis-(O-geranylgeranyl)-sn-glycerol 1-phosphate (DGGGP) and CTP. This reaction is the third ether-bond-formation step in the biosynthesis of archaeal membrane lipids.</text>
</comment>
<keyword evidence="1 11" id="KW-1003">Cell membrane</keyword>
<accession>A0A0V8RX86</accession>
<evidence type="ECO:0000256" key="10">
    <source>
        <dbReference type="ARBA" id="ARBA00023264"/>
    </source>
</evidence>
<evidence type="ECO:0000313" key="13">
    <source>
        <dbReference type="Proteomes" id="UP000053352"/>
    </source>
</evidence>
<dbReference type="GO" id="GO:0005886">
    <property type="term" value="C:plasma membrane"/>
    <property type="evidence" value="ECO:0007669"/>
    <property type="project" value="UniProtKB-SubCell"/>
</dbReference>
<name>A0A0V8RX86_PYROC</name>
<keyword evidence="9 11" id="KW-0594">Phospholipid biosynthesis</keyword>
<evidence type="ECO:0000313" key="12">
    <source>
        <dbReference type="EMBL" id="KSW12672.1"/>
    </source>
</evidence>
<dbReference type="InterPro" id="IPR002726">
    <property type="entry name" value="CarS_archaea"/>
</dbReference>
<dbReference type="EMBL" id="LNTB01000001">
    <property type="protein sequence ID" value="KSW12672.1"/>
    <property type="molecule type" value="Genomic_DNA"/>
</dbReference>
<dbReference type="OrthoDB" id="45383at2157"/>
<comment type="caution">
    <text evidence="12">The sequence shown here is derived from an EMBL/GenBank/DDBJ whole genome shotgun (WGS) entry which is preliminary data.</text>
</comment>
<comment type="catalytic activity">
    <reaction evidence="11">
        <text>2,3-bis-O-(geranylgeranyl)-sn-glycerol 1-phosphate + CTP + H(+) = CDP-2,3-bis-O-(geranylgeranyl)-sn-glycerol + diphosphate</text>
        <dbReference type="Rhea" id="RHEA:25690"/>
        <dbReference type="ChEBI" id="CHEBI:15378"/>
        <dbReference type="ChEBI" id="CHEBI:33019"/>
        <dbReference type="ChEBI" id="CHEBI:37563"/>
        <dbReference type="ChEBI" id="CHEBI:58837"/>
        <dbReference type="ChEBI" id="CHEBI:58838"/>
        <dbReference type="EC" id="2.7.7.67"/>
    </reaction>
</comment>
<dbReference type="Proteomes" id="UP000053352">
    <property type="component" value="Unassembled WGS sequence"/>
</dbReference>
<dbReference type="PANTHER" id="PTHR39650:SF1">
    <property type="entry name" value="CDP-ARCHAEOL SYNTHASE"/>
    <property type="match status" value="1"/>
</dbReference>
<evidence type="ECO:0000256" key="11">
    <source>
        <dbReference type="HAMAP-Rule" id="MF_01117"/>
    </source>
</evidence>
<evidence type="ECO:0000256" key="1">
    <source>
        <dbReference type="ARBA" id="ARBA00022475"/>
    </source>
</evidence>
<protein>
    <recommendedName>
        <fullName evidence="11">CDP-archaeol synthase</fullName>
        <ecNumber evidence="11">2.7.7.67</ecNumber>
    </recommendedName>
    <alternativeName>
        <fullName evidence="11">CDP-2,3-bis-(O-geranylgeranyl)-sn-glycerol synthase</fullName>
    </alternativeName>
</protein>
<dbReference type="EC" id="2.7.7.67" evidence="11"/>
<dbReference type="PANTHER" id="PTHR39650">
    <property type="entry name" value="CDP-ARCHAEOL SYNTHASE"/>
    <property type="match status" value="1"/>
</dbReference>
<dbReference type="UniPathway" id="UPA00940"/>
<evidence type="ECO:0000256" key="9">
    <source>
        <dbReference type="ARBA" id="ARBA00023209"/>
    </source>
</evidence>
<reference evidence="12 13" key="1">
    <citation type="submission" date="2015-11" db="EMBL/GenBank/DDBJ databases">
        <title>Genome sequence of Pyrodictium occultum PL-19, a marine hyperthermophilic archaeon isolated from Volcano, Italy.</title>
        <authorList>
            <person name="Utturkar S."/>
            <person name="Huber H."/>
            <person name="Leptihn S."/>
            <person name="Brown S."/>
            <person name="Stetter K.O."/>
            <person name="Podar M."/>
        </authorList>
    </citation>
    <scope>NUCLEOTIDE SEQUENCE [LARGE SCALE GENOMIC DNA]</scope>
    <source>
        <strain evidence="12 13">PL-19</strain>
    </source>
</reference>
<gene>
    <name evidence="11" type="primary">carS</name>
    <name evidence="12" type="ORF">CF15_02550</name>
</gene>
<keyword evidence="3 11" id="KW-0808">Transferase</keyword>